<comment type="caution">
    <text evidence="6">The sequence shown here is derived from an EMBL/GenBank/DDBJ whole genome shotgun (WGS) entry which is preliminary data.</text>
</comment>
<keyword evidence="4" id="KW-0067">ATP-binding</keyword>
<protein>
    <submittedName>
        <fullName evidence="6">ATP-dependent RNA helicase SUV3</fullName>
    </submittedName>
</protein>
<dbReference type="SUPFAM" id="SSF52540">
    <property type="entry name" value="P-loop containing nucleoside triphosphate hydrolases"/>
    <property type="match status" value="1"/>
</dbReference>
<dbReference type="Proteomes" id="UP000023152">
    <property type="component" value="Unassembled WGS sequence"/>
</dbReference>
<proteinExistence type="predicted"/>
<dbReference type="InterPro" id="IPR041082">
    <property type="entry name" value="Suv3_C_1"/>
</dbReference>
<dbReference type="Gene3D" id="1.20.58.1080">
    <property type="match status" value="1"/>
</dbReference>
<dbReference type="OrthoDB" id="1720756at2759"/>
<dbReference type="OMA" id="PYFEQME"/>
<dbReference type="GO" id="GO:0004386">
    <property type="term" value="F:helicase activity"/>
    <property type="evidence" value="ECO:0007669"/>
    <property type="project" value="UniProtKB-KW"/>
</dbReference>
<evidence type="ECO:0000256" key="1">
    <source>
        <dbReference type="ARBA" id="ARBA00022741"/>
    </source>
</evidence>
<sequence>MGLNLNINRVIFSTLTKRVKWVDVPLTVSEILQIGGRAGRFGLYNEGYVTCMNKEDHTTLKEIFETNMRPPIGRRATLYPEKSHVHYVCENFPWLKFDDVLRSFVNPKQIDKDMEFSTPEMLEMISIASAIRDIPLSADDKYTFCSAPMRENNLDTLSFIQKWAVLVSQDQFVPLELDESTLAHLDLGKVETFHSIIQSYNYLRWRFPLFVDGHKCEHLLNKCAQIIQDEFDTLTLSNKEEYFRNTNLGTAVSDA</sequence>
<name>X6NAD5_RETFI</name>
<dbReference type="PANTHER" id="PTHR12131:SF1">
    <property type="entry name" value="ATP-DEPENDENT RNA HELICASE SUPV3L1, MITOCHONDRIAL-RELATED"/>
    <property type="match status" value="1"/>
</dbReference>
<evidence type="ECO:0000313" key="7">
    <source>
        <dbReference type="Proteomes" id="UP000023152"/>
    </source>
</evidence>
<reference evidence="6 7" key="1">
    <citation type="journal article" date="2013" name="Curr. Biol.">
        <title>The Genome of the Foraminiferan Reticulomyxa filosa.</title>
        <authorList>
            <person name="Glockner G."/>
            <person name="Hulsmann N."/>
            <person name="Schleicher M."/>
            <person name="Noegel A.A."/>
            <person name="Eichinger L."/>
            <person name="Gallinger C."/>
            <person name="Pawlowski J."/>
            <person name="Sierra R."/>
            <person name="Euteneuer U."/>
            <person name="Pillet L."/>
            <person name="Moustafa A."/>
            <person name="Platzer M."/>
            <person name="Groth M."/>
            <person name="Szafranski K."/>
            <person name="Schliwa M."/>
        </authorList>
    </citation>
    <scope>NUCLEOTIDE SEQUENCE [LARGE SCALE GENOMIC DNA]</scope>
</reference>
<dbReference type="Pfam" id="PF18147">
    <property type="entry name" value="Suv3_C_1"/>
    <property type="match status" value="1"/>
</dbReference>
<dbReference type="EMBL" id="ASPP01010412">
    <property type="protein sequence ID" value="ETO22858.1"/>
    <property type="molecule type" value="Genomic_DNA"/>
</dbReference>
<dbReference type="GO" id="GO:0005524">
    <property type="term" value="F:ATP binding"/>
    <property type="evidence" value="ECO:0007669"/>
    <property type="project" value="UniProtKB-KW"/>
</dbReference>
<evidence type="ECO:0000256" key="2">
    <source>
        <dbReference type="ARBA" id="ARBA00022801"/>
    </source>
</evidence>
<organism evidence="6 7">
    <name type="scientific">Reticulomyxa filosa</name>
    <dbReference type="NCBI Taxonomy" id="46433"/>
    <lineage>
        <taxon>Eukaryota</taxon>
        <taxon>Sar</taxon>
        <taxon>Rhizaria</taxon>
        <taxon>Retaria</taxon>
        <taxon>Foraminifera</taxon>
        <taxon>Monothalamids</taxon>
        <taxon>Reticulomyxidae</taxon>
        <taxon>Reticulomyxa</taxon>
    </lineage>
</organism>
<dbReference type="AlphaFoldDB" id="X6NAD5"/>
<gene>
    <name evidence="6" type="ORF">RFI_14334</name>
</gene>
<accession>X6NAD5</accession>
<evidence type="ECO:0000256" key="4">
    <source>
        <dbReference type="ARBA" id="ARBA00022840"/>
    </source>
</evidence>
<dbReference type="Gene3D" id="3.40.50.300">
    <property type="entry name" value="P-loop containing nucleotide triphosphate hydrolases"/>
    <property type="match status" value="1"/>
</dbReference>
<dbReference type="GO" id="GO:0016787">
    <property type="term" value="F:hydrolase activity"/>
    <property type="evidence" value="ECO:0007669"/>
    <property type="project" value="UniProtKB-KW"/>
</dbReference>
<evidence type="ECO:0000313" key="6">
    <source>
        <dbReference type="EMBL" id="ETO22858.1"/>
    </source>
</evidence>
<keyword evidence="3 6" id="KW-0347">Helicase</keyword>
<dbReference type="Gene3D" id="1.20.272.40">
    <property type="match status" value="1"/>
</dbReference>
<feature type="domain" description="Suv3 C-terminal" evidence="5">
    <location>
        <begin position="127"/>
        <end position="164"/>
    </location>
</feature>
<dbReference type="PANTHER" id="PTHR12131">
    <property type="entry name" value="ATP-DEPENDENT RNA AND DNA HELICASE"/>
    <property type="match status" value="1"/>
</dbReference>
<dbReference type="InterPro" id="IPR027417">
    <property type="entry name" value="P-loop_NTPase"/>
</dbReference>
<dbReference type="InterPro" id="IPR050699">
    <property type="entry name" value="RNA-DNA_Helicase"/>
</dbReference>
<keyword evidence="1" id="KW-0547">Nucleotide-binding</keyword>
<evidence type="ECO:0000256" key="3">
    <source>
        <dbReference type="ARBA" id="ARBA00022806"/>
    </source>
</evidence>
<keyword evidence="7" id="KW-1185">Reference proteome</keyword>
<evidence type="ECO:0000259" key="5">
    <source>
        <dbReference type="Pfam" id="PF18147"/>
    </source>
</evidence>
<keyword evidence="2" id="KW-0378">Hydrolase</keyword>